<feature type="region of interest" description="Disordered" evidence="2">
    <location>
        <begin position="1"/>
        <end position="33"/>
    </location>
</feature>
<dbReference type="InterPro" id="IPR027482">
    <property type="entry name" value="Sec1-like_dom2"/>
</dbReference>
<dbReference type="Gene3D" id="3.40.50.1910">
    <property type="match status" value="1"/>
</dbReference>
<dbReference type="GO" id="GO:0016192">
    <property type="term" value="P:vesicle-mediated transport"/>
    <property type="evidence" value="ECO:0007669"/>
    <property type="project" value="InterPro"/>
</dbReference>
<comment type="similarity">
    <text evidence="1">Belongs to the STXBP/unc-18/SEC1 family.</text>
</comment>
<sequence>MSIATGSVSRSNPSAYSQTQSHSHTGPGSSVSDDARTFKLELDEAPTVDVSVLRELARKGLVDALNSVSGAKTLVLDPTLAGPLGLVAEVSIMKQHGVDKMFWLEHGPLNSNNTNIVYLCRPQPKWMKIVAEQIKQHTTENLQHNYTLMLVPRRTVLCDKILEEEGVTISEFPLEFIPLEDDLISLEWDNTFKEIYLDGDESSIYYAAQALSTIQRAYGQFPRVVGKGDGAKKLQSLMTHLTTYPRAGSGVGPVPDVSKQFDSLVIVDRATDLVTPFLTQLTYEGLLDEYFGIKNSYIEVNAELLASNPQPNTTGASSSGAFGAATIKKKKHHLSASSDGILSKLRDSNFAIVGSKLNSEARRLEAAYGGRHKAQTVAQLKEFVGKIGGLQNEHQALRLHTGLAETISTQTQTDIFNKSLEVQQNLLSSYDVNAQLNSIEDLIYQEAPLSVVIRLICLASITQGGLKQKVLDNLKREVLQTYGYDLLPLLLALESLQLLSPPPIKPEVPFPFSSLRKSLRLLTDSPEDNPTDISYTYSGYAPLSCRLVQAVVQKGAVLGAGSNTDTGARQAQAHPIVGWKGFEDIVKTIPGETIDIIQSPSAPVKDSGGSTTMVFFLGGCTFTEVSALRWMSKQIKGKCATLRTKLDLTRLTNRSKLLDRHLGDD</sequence>
<dbReference type="Proteomes" id="UP000383932">
    <property type="component" value="Unassembled WGS sequence"/>
</dbReference>
<accession>A0A5N5QS71</accession>
<dbReference type="InterPro" id="IPR043155">
    <property type="entry name" value="VPS33_dom3b"/>
</dbReference>
<evidence type="ECO:0000313" key="3">
    <source>
        <dbReference type="EMBL" id="KAB5594554.1"/>
    </source>
</evidence>
<evidence type="ECO:0000313" key="4">
    <source>
        <dbReference type="Proteomes" id="UP000383932"/>
    </source>
</evidence>
<dbReference type="SUPFAM" id="SSF56815">
    <property type="entry name" value="Sec1/munc18-like (SM) proteins"/>
    <property type="match status" value="1"/>
</dbReference>
<dbReference type="Pfam" id="PF00995">
    <property type="entry name" value="Sec1"/>
    <property type="match status" value="1"/>
</dbReference>
<proteinExistence type="inferred from homology"/>
<organism evidence="3 4">
    <name type="scientific">Ceratobasidium theobromae</name>
    <dbReference type="NCBI Taxonomy" id="1582974"/>
    <lineage>
        <taxon>Eukaryota</taxon>
        <taxon>Fungi</taxon>
        <taxon>Dikarya</taxon>
        <taxon>Basidiomycota</taxon>
        <taxon>Agaricomycotina</taxon>
        <taxon>Agaricomycetes</taxon>
        <taxon>Cantharellales</taxon>
        <taxon>Ceratobasidiaceae</taxon>
        <taxon>Ceratobasidium</taxon>
    </lineage>
</organism>
<dbReference type="InterPro" id="IPR043154">
    <property type="entry name" value="Sec-1-like_dom1"/>
</dbReference>
<dbReference type="OrthoDB" id="10262287at2759"/>
<gene>
    <name evidence="3" type="ORF">CTheo_2037</name>
</gene>
<feature type="compositionally biased region" description="Polar residues" evidence="2">
    <location>
        <begin position="1"/>
        <end position="32"/>
    </location>
</feature>
<dbReference type="Gene3D" id="1.25.40.850">
    <property type="match status" value="1"/>
</dbReference>
<evidence type="ECO:0000256" key="1">
    <source>
        <dbReference type="ARBA" id="ARBA00009884"/>
    </source>
</evidence>
<dbReference type="Gene3D" id="3.40.50.2060">
    <property type="match status" value="1"/>
</dbReference>
<dbReference type="InterPro" id="IPR001619">
    <property type="entry name" value="Sec1-like"/>
</dbReference>
<protein>
    <submittedName>
        <fullName evidence="3">Vacuolar protein sorting-associated protein 33A</fullName>
    </submittedName>
</protein>
<name>A0A5N5QS71_9AGAM</name>
<evidence type="ECO:0000256" key="2">
    <source>
        <dbReference type="SAM" id="MobiDB-lite"/>
    </source>
</evidence>
<dbReference type="EMBL" id="SSOP01000019">
    <property type="protein sequence ID" value="KAB5594554.1"/>
    <property type="molecule type" value="Genomic_DNA"/>
</dbReference>
<dbReference type="InterPro" id="IPR036045">
    <property type="entry name" value="Sec1-like_sf"/>
</dbReference>
<dbReference type="AlphaFoldDB" id="A0A5N5QS71"/>
<keyword evidence="4" id="KW-1185">Reference proteome</keyword>
<dbReference type="Gene3D" id="3.90.830.10">
    <property type="entry name" value="Syntaxin Binding Protein 1, Chain A, domain 2"/>
    <property type="match status" value="1"/>
</dbReference>
<dbReference type="PANTHER" id="PTHR11679">
    <property type="entry name" value="VESICLE PROTEIN SORTING-ASSOCIATED"/>
    <property type="match status" value="1"/>
</dbReference>
<comment type="caution">
    <text evidence="3">The sequence shown here is derived from an EMBL/GenBank/DDBJ whole genome shotgun (WGS) entry which is preliminary data.</text>
</comment>
<reference evidence="3 4" key="1">
    <citation type="journal article" date="2019" name="Fungal Biol. Biotechnol.">
        <title>Draft genome sequence of fastidious pathogen Ceratobasidium theobromae, which causes vascular-streak dieback in Theobroma cacao.</title>
        <authorList>
            <person name="Ali S.S."/>
            <person name="Asman A."/>
            <person name="Shao J."/>
            <person name="Firmansyah A.P."/>
            <person name="Susilo A.W."/>
            <person name="Rosmana A."/>
            <person name="McMahon P."/>
            <person name="Junaid M."/>
            <person name="Guest D."/>
            <person name="Kheng T.Y."/>
            <person name="Meinhardt L.W."/>
            <person name="Bailey B.A."/>
        </authorList>
    </citation>
    <scope>NUCLEOTIDE SEQUENCE [LARGE SCALE GENOMIC DNA]</scope>
    <source>
        <strain evidence="3 4">CT2</strain>
    </source>
</reference>
<dbReference type="InterPro" id="IPR043127">
    <property type="entry name" value="Sec-1-like_dom3a"/>
</dbReference>